<evidence type="ECO:0000313" key="2">
    <source>
        <dbReference type="EMBL" id="GFE53544.1"/>
    </source>
</evidence>
<comment type="caution">
    <text evidence="2">The sequence shown here is derived from an EMBL/GenBank/DDBJ whole genome shotgun (WGS) entry which is preliminary data.</text>
</comment>
<evidence type="ECO:0000256" key="1">
    <source>
        <dbReference type="SAM" id="MobiDB-lite"/>
    </source>
</evidence>
<keyword evidence="3" id="KW-1185">Reference proteome</keyword>
<proteinExistence type="predicted"/>
<protein>
    <submittedName>
        <fullName evidence="2">Aspartyl glutamyl-tRNA amidotransferase subunit B, putative</fullName>
    </submittedName>
</protein>
<name>A0A9W5TD76_BABOV</name>
<organism evidence="2 3">
    <name type="scientific">Babesia ovis</name>
    <dbReference type="NCBI Taxonomy" id="5869"/>
    <lineage>
        <taxon>Eukaryota</taxon>
        <taxon>Sar</taxon>
        <taxon>Alveolata</taxon>
        <taxon>Apicomplexa</taxon>
        <taxon>Aconoidasida</taxon>
        <taxon>Piroplasmida</taxon>
        <taxon>Babesiidae</taxon>
        <taxon>Babesia</taxon>
    </lineage>
</organism>
<feature type="region of interest" description="Disordered" evidence="1">
    <location>
        <begin position="131"/>
        <end position="156"/>
    </location>
</feature>
<dbReference type="Proteomes" id="UP001057455">
    <property type="component" value="Unassembled WGS sequence"/>
</dbReference>
<feature type="compositionally biased region" description="Basic and acidic residues" evidence="1">
    <location>
        <begin position="141"/>
        <end position="154"/>
    </location>
</feature>
<dbReference type="AlphaFoldDB" id="A0A9W5TD76"/>
<dbReference type="EMBL" id="BLIY01000006">
    <property type="protein sequence ID" value="GFE53544.1"/>
    <property type="molecule type" value="Genomic_DNA"/>
</dbReference>
<evidence type="ECO:0000313" key="3">
    <source>
        <dbReference type="Proteomes" id="UP001057455"/>
    </source>
</evidence>
<gene>
    <name evidence="2" type="ORF">BaOVIS_009480</name>
</gene>
<reference evidence="2" key="1">
    <citation type="submission" date="2019-12" db="EMBL/GenBank/DDBJ databases">
        <title>Genome sequence of Babesia ovis.</title>
        <authorList>
            <person name="Yamagishi J."/>
            <person name="Sevinc F."/>
            <person name="Xuan X."/>
        </authorList>
    </citation>
    <scope>NUCLEOTIDE SEQUENCE</scope>
    <source>
        <strain evidence="2">Selcuk</strain>
    </source>
</reference>
<accession>A0A9W5TD76</accession>
<dbReference type="OrthoDB" id="364990at2759"/>
<sequence length="181" mass="21110">MKRALHEEAIKRQQAEETIVIPKAKPLQQDEVELVEIHRDITQHWRNVATGQDSFGFVTLGLPTPERVDDPETYDEAEDDALYTKLLEVIDLSAFPEELIQTEYVQPRPMETVDDSADGKQSIRRIEQVMEREANEEETEDHDHQQQDTRHREEDVMDIDLNDDHIGGDYHYSFCDEDDGF</sequence>